<dbReference type="InterPro" id="IPR005925">
    <property type="entry name" value="Agmatinase-rel"/>
</dbReference>
<feature type="binding site" evidence="4">
    <location>
        <position position="157"/>
    </location>
    <ligand>
        <name>Mn(2+)</name>
        <dbReference type="ChEBI" id="CHEBI:29035"/>
        <label>1</label>
    </ligand>
</feature>
<evidence type="ECO:0000256" key="4">
    <source>
        <dbReference type="PIRSR" id="PIRSR036979-1"/>
    </source>
</evidence>
<dbReference type="Pfam" id="PF00491">
    <property type="entry name" value="Arginase"/>
    <property type="match status" value="1"/>
</dbReference>
<dbReference type="PANTHER" id="PTHR11358:SF26">
    <property type="entry name" value="GUANIDINO ACID HYDROLASE, MITOCHONDRIAL"/>
    <property type="match status" value="1"/>
</dbReference>
<feature type="binding site" evidence="4">
    <location>
        <position position="155"/>
    </location>
    <ligand>
        <name>Mn(2+)</name>
        <dbReference type="ChEBI" id="CHEBI:29035"/>
        <label>1</label>
    </ligand>
</feature>
<feature type="binding site" evidence="4">
    <location>
        <position position="242"/>
    </location>
    <ligand>
        <name>Mn(2+)</name>
        <dbReference type="ChEBI" id="CHEBI:29035"/>
        <label>1</label>
    </ligand>
</feature>
<keyword evidence="3 5" id="KW-0378">Hydrolase</keyword>
<dbReference type="EMBL" id="SBHX01000073">
    <property type="protein sequence ID" value="RWX23827.1"/>
    <property type="molecule type" value="Genomic_DNA"/>
</dbReference>
<sequence length="326" mass="35273">MAAHGYDKGRLNLPFVGISTFAKSPYVENWDKIDADVAILGAPFDFGTQWRSGARFGPRSIREASTLFAFGHAGAYDHEDDVTYLEGVRIVDIGDADIIHTDTASSHANIEIGVRKILSAGALPVVLGGDHSINIPCINAFGDQEPVHLVQFDAHLDFVDERHGVRFGHGSPMRRASEKPWVTGMTQLGIRNVSSTAKEGYDHARAQRSDILSVRQIRKLGVDAVLERIPAGKRYYLSIDIDGFDPSIAPGTGTPSHGGFIYYEVLELIAGLAKRGTIVGVDLVEVAPDYDHTGTTAILAAQLLLNTIGRIFAVNVSANGRNSRVE</sequence>
<keyword evidence="4" id="KW-0464">Manganese</keyword>
<dbReference type="EC" id="3.5.3.11" evidence="6"/>
<evidence type="ECO:0000256" key="3">
    <source>
        <dbReference type="ARBA" id="ARBA00022801"/>
    </source>
</evidence>
<dbReference type="PIRSF" id="PIRSF036979">
    <property type="entry name" value="Arginase"/>
    <property type="match status" value="1"/>
</dbReference>
<accession>A0A444HNB4</accession>
<reference evidence="6 7" key="1">
    <citation type="submission" date="2019-01" db="EMBL/GenBank/DDBJ databases">
        <title>RHIZO-ID as a novel technology for direct rhizobia identification.</title>
        <authorList>
            <person name="De Meyer S.E."/>
        </authorList>
    </citation>
    <scope>NUCLEOTIDE SEQUENCE [LARGE SCALE GENOMIC DNA]</scope>
    <source>
        <strain evidence="6 7">WSM448</strain>
    </source>
</reference>
<feature type="binding site" evidence="4">
    <location>
        <position position="153"/>
    </location>
    <ligand>
        <name>Mn(2+)</name>
        <dbReference type="ChEBI" id="CHEBI:29035"/>
        <label>1</label>
    </ligand>
</feature>
<comment type="similarity">
    <text evidence="1">Belongs to the arginase family. Agmatinase subfamily.</text>
</comment>
<dbReference type="InterPro" id="IPR006035">
    <property type="entry name" value="Ureohydrolase"/>
</dbReference>
<evidence type="ECO:0000313" key="6">
    <source>
        <dbReference type="EMBL" id="RWX23827.1"/>
    </source>
</evidence>
<dbReference type="GO" id="GO:0033389">
    <property type="term" value="P:putrescine biosynthetic process from arginine, via agmatine"/>
    <property type="evidence" value="ECO:0007669"/>
    <property type="project" value="TreeGrafter"/>
</dbReference>
<keyword evidence="2 4" id="KW-0479">Metal-binding</keyword>
<dbReference type="Gene3D" id="3.40.800.10">
    <property type="entry name" value="Ureohydrolase domain"/>
    <property type="match status" value="1"/>
</dbReference>
<dbReference type="GO" id="GO:0046872">
    <property type="term" value="F:metal ion binding"/>
    <property type="evidence" value="ECO:0007669"/>
    <property type="project" value="UniProtKB-KW"/>
</dbReference>
<gene>
    <name evidence="6" type="primary">speB</name>
    <name evidence="6" type="ORF">EHI47_30165</name>
</gene>
<dbReference type="InterPro" id="IPR023696">
    <property type="entry name" value="Ureohydrolase_dom_sf"/>
</dbReference>
<dbReference type="PROSITE" id="PS51409">
    <property type="entry name" value="ARGINASE_2"/>
    <property type="match status" value="1"/>
</dbReference>
<dbReference type="CDD" id="cd11589">
    <property type="entry name" value="Agmatinase_like_1"/>
    <property type="match status" value="1"/>
</dbReference>
<dbReference type="RefSeq" id="WP_128412095.1">
    <property type="nucleotide sequence ID" value="NZ_SBHX01000073.1"/>
</dbReference>
<proteinExistence type="inferred from homology"/>
<dbReference type="SUPFAM" id="SSF52768">
    <property type="entry name" value="Arginase/deacetylase"/>
    <property type="match status" value="1"/>
</dbReference>
<dbReference type="GO" id="GO:0008783">
    <property type="term" value="F:agmatinase activity"/>
    <property type="evidence" value="ECO:0007669"/>
    <property type="project" value="UniProtKB-EC"/>
</dbReference>
<evidence type="ECO:0000256" key="2">
    <source>
        <dbReference type="ARBA" id="ARBA00022723"/>
    </source>
</evidence>
<protein>
    <submittedName>
        <fullName evidence="6">Agmatinase</fullName>
        <ecNumber evidence="6">3.5.3.11</ecNumber>
    </submittedName>
</protein>
<evidence type="ECO:0000256" key="5">
    <source>
        <dbReference type="RuleBase" id="RU003684"/>
    </source>
</evidence>
<feature type="binding site" evidence="4">
    <location>
        <position position="131"/>
    </location>
    <ligand>
        <name>Mn(2+)</name>
        <dbReference type="ChEBI" id="CHEBI:29035"/>
        <label>1</label>
    </ligand>
</feature>
<name>A0A444HNB4_RHILE</name>
<feature type="binding site" evidence="4">
    <location>
        <position position="240"/>
    </location>
    <ligand>
        <name>Mn(2+)</name>
        <dbReference type="ChEBI" id="CHEBI:29035"/>
        <label>1</label>
    </ligand>
</feature>
<dbReference type="InterPro" id="IPR020855">
    <property type="entry name" value="Ureohydrolase_Mn_BS"/>
</dbReference>
<comment type="cofactor">
    <cofactor evidence="4">
        <name>Mn(2+)</name>
        <dbReference type="ChEBI" id="CHEBI:29035"/>
    </cofactor>
    <text evidence="4">Binds 2 manganese ions per subunit.</text>
</comment>
<comment type="caution">
    <text evidence="6">The sequence shown here is derived from an EMBL/GenBank/DDBJ whole genome shotgun (WGS) entry which is preliminary data.</text>
</comment>
<dbReference type="Proteomes" id="UP000283817">
    <property type="component" value="Unassembled WGS sequence"/>
</dbReference>
<dbReference type="PANTHER" id="PTHR11358">
    <property type="entry name" value="ARGINASE/AGMATINASE"/>
    <property type="match status" value="1"/>
</dbReference>
<evidence type="ECO:0000313" key="7">
    <source>
        <dbReference type="Proteomes" id="UP000283817"/>
    </source>
</evidence>
<evidence type="ECO:0000256" key="1">
    <source>
        <dbReference type="ARBA" id="ARBA00009227"/>
    </source>
</evidence>
<organism evidence="6 7">
    <name type="scientific">Rhizobium leguminosarum</name>
    <dbReference type="NCBI Taxonomy" id="384"/>
    <lineage>
        <taxon>Bacteria</taxon>
        <taxon>Pseudomonadati</taxon>
        <taxon>Pseudomonadota</taxon>
        <taxon>Alphaproteobacteria</taxon>
        <taxon>Hyphomicrobiales</taxon>
        <taxon>Rhizobiaceae</taxon>
        <taxon>Rhizobium/Agrobacterium group</taxon>
        <taxon>Rhizobium</taxon>
    </lineage>
</organism>
<dbReference type="AlphaFoldDB" id="A0A444HNB4"/>
<dbReference type="NCBIfam" id="TIGR01230">
    <property type="entry name" value="agmatinase"/>
    <property type="match status" value="1"/>
</dbReference>
<dbReference type="PROSITE" id="PS01053">
    <property type="entry name" value="ARGINASE_1"/>
    <property type="match status" value="1"/>
</dbReference>